<name>A0A6C0DVL4_9ZZZZ</name>
<dbReference type="GO" id="GO:0004531">
    <property type="term" value="F:deoxyribonuclease II activity"/>
    <property type="evidence" value="ECO:0007669"/>
    <property type="project" value="InterPro"/>
</dbReference>
<dbReference type="EMBL" id="MN739678">
    <property type="protein sequence ID" value="QHT20491.1"/>
    <property type="molecule type" value="Genomic_DNA"/>
</dbReference>
<dbReference type="InterPro" id="IPR004947">
    <property type="entry name" value="DNase_II"/>
</dbReference>
<protein>
    <submittedName>
        <fullName evidence="3">Uncharacterized protein</fullName>
    </submittedName>
</protein>
<accession>A0A6C0DVL4</accession>
<sequence>MNAVLFSAFFLFNTILIPVSSVSCKDESGSNIPTWTIMKLPQGTDYYYYDTTNGYSFSQNSLNDTTTGSLTYTMNQLWDSNINYVIYNDEPPNETGYNFSVAHSKAVWIWDNTNAIVITHSIPKFPQGPGLENKYTGLMKNAWEYGQAASCFQVSLSALPPTLNLVYETVPFIYDRAGNLVESITEAQSADPCYTYTIDNQYTMFMKTSTNKVDIWASCISPYFSSKISVESWIHGTTDGPYCPPTYTFETLDIQSLQFPKGQSFKEYDDHSKWGILESPIVCFGDLNRVTSQMVRAGTVYCWKDTNLWTQLNSLIVSTNSC</sequence>
<comment type="similarity">
    <text evidence="1">Belongs to the DNase II family.</text>
</comment>
<dbReference type="Pfam" id="PF03265">
    <property type="entry name" value="DNase_II"/>
    <property type="match status" value="1"/>
</dbReference>
<dbReference type="GO" id="GO:0006309">
    <property type="term" value="P:apoptotic DNA fragmentation"/>
    <property type="evidence" value="ECO:0007669"/>
    <property type="project" value="TreeGrafter"/>
</dbReference>
<proteinExistence type="inferred from homology"/>
<dbReference type="AlphaFoldDB" id="A0A6C0DVL4"/>
<keyword evidence="2" id="KW-0378">Hydrolase</keyword>
<evidence type="ECO:0000256" key="2">
    <source>
        <dbReference type="ARBA" id="ARBA00022801"/>
    </source>
</evidence>
<dbReference type="PANTHER" id="PTHR10858">
    <property type="entry name" value="DEOXYRIBONUCLEASE II"/>
    <property type="match status" value="1"/>
</dbReference>
<dbReference type="PANTHER" id="PTHR10858:SF23">
    <property type="entry name" value="DEOXYRIBONUCLEASE II"/>
    <property type="match status" value="1"/>
</dbReference>
<evidence type="ECO:0000256" key="1">
    <source>
        <dbReference type="ARBA" id="ARBA00007527"/>
    </source>
</evidence>
<evidence type="ECO:0000313" key="3">
    <source>
        <dbReference type="EMBL" id="QHT20491.1"/>
    </source>
</evidence>
<reference evidence="3" key="1">
    <citation type="journal article" date="2020" name="Nature">
        <title>Giant virus diversity and host interactions through global metagenomics.</title>
        <authorList>
            <person name="Schulz F."/>
            <person name="Roux S."/>
            <person name="Paez-Espino D."/>
            <person name="Jungbluth S."/>
            <person name="Walsh D.A."/>
            <person name="Denef V.J."/>
            <person name="McMahon K.D."/>
            <person name="Konstantinidis K.T."/>
            <person name="Eloe-Fadrosh E.A."/>
            <person name="Kyrpides N.C."/>
            <person name="Woyke T."/>
        </authorList>
    </citation>
    <scope>NUCLEOTIDE SEQUENCE</scope>
    <source>
        <strain evidence="3">GVMAG-M-3300023174-60</strain>
    </source>
</reference>
<organism evidence="3">
    <name type="scientific">viral metagenome</name>
    <dbReference type="NCBI Taxonomy" id="1070528"/>
    <lineage>
        <taxon>unclassified sequences</taxon>
        <taxon>metagenomes</taxon>
        <taxon>organismal metagenomes</taxon>
    </lineage>
</organism>